<keyword evidence="5" id="KW-1133">Transmembrane helix</keyword>
<evidence type="ECO:0000256" key="1">
    <source>
        <dbReference type="ARBA" id="ARBA00010541"/>
    </source>
</evidence>
<proteinExistence type="inferred from homology"/>
<dbReference type="InterPro" id="IPR051201">
    <property type="entry name" value="Chloro_Bact_Ser_Proteases"/>
</dbReference>
<feature type="compositionally biased region" description="Low complexity" evidence="4">
    <location>
        <begin position="1"/>
        <end position="13"/>
    </location>
</feature>
<feature type="domain" description="PDZ" evidence="6">
    <location>
        <begin position="385"/>
        <end position="462"/>
    </location>
</feature>
<dbReference type="GO" id="GO:0004252">
    <property type="term" value="F:serine-type endopeptidase activity"/>
    <property type="evidence" value="ECO:0007669"/>
    <property type="project" value="InterPro"/>
</dbReference>
<dbReference type="SUPFAM" id="SSF50156">
    <property type="entry name" value="PDZ domain-like"/>
    <property type="match status" value="1"/>
</dbReference>
<dbReference type="PANTHER" id="PTHR43343:SF3">
    <property type="entry name" value="PROTEASE DO-LIKE 8, CHLOROPLASTIC"/>
    <property type="match status" value="1"/>
</dbReference>
<dbReference type="Pfam" id="PF17820">
    <property type="entry name" value="PDZ_6"/>
    <property type="match status" value="1"/>
</dbReference>
<keyword evidence="3" id="KW-0378">Hydrolase</keyword>
<comment type="caution">
    <text evidence="7">The sequence shown here is derived from an EMBL/GenBank/DDBJ whole genome shotgun (WGS) entry which is preliminary data.</text>
</comment>
<protein>
    <submittedName>
        <fullName evidence="7">PDZ domain-containing protein</fullName>
    </submittedName>
</protein>
<dbReference type="PRINTS" id="PR00834">
    <property type="entry name" value="PROTEASES2C"/>
</dbReference>
<keyword evidence="5" id="KW-0472">Membrane</keyword>
<evidence type="ECO:0000256" key="5">
    <source>
        <dbReference type="SAM" id="Phobius"/>
    </source>
</evidence>
<organism evidence="7 8">
    <name type="scientific">Pengzhenrongella frigida</name>
    <dbReference type="NCBI Taxonomy" id="1259133"/>
    <lineage>
        <taxon>Bacteria</taxon>
        <taxon>Bacillati</taxon>
        <taxon>Actinomycetota</taxon>
        <taxon>Actinomycetes</taxon>
        <taxon>Micrococcales</taxon>
        <taxon>Pengzhenrongella</taxon>
    </lineage>
</organism>
<keyword evidence="2" id="KW-0645">Protease</keyword>
<dbReference type="SUPFAM" id="SSF50494">
    <property type="entry name" value="Trypsin-like serine proteases"/>
    <property type="match status" value="1"/>
</dbReference>
<dbReference type="GO" id="GO:0006508">
    <property type="term" value="P:proteolysis"/>
    <property type="evidence" value="ECO:0007669"/>
    <property type="project" value="UniProtKB-KW"/>
</dbReference>
<feature type="transmembrane region" description="Helical" evidence="5">
    <location>
        <begin position="116"/>
        <end position="140"/>
    </location>
</feature>
<keyword evidence="5" id="KW-0812">Transmembrane</keyword>
<gene>
    <name evidence="7" type="ORF">EUA98_05355</name>
</gene>
<dbReference type="InterPro" id="IPR036034">
    <property type="entry name" value="PDZ_sf"/>
</dbReference>
<evidence type="ECO:0000313" key="8">
    <source>
        <dbReference type="Proteomes" id="UP000293764"/>
    </source>
</evidence>
<dbReference type="SMART" id="SM00228">
    <property type="entry name" value="PDZ"/>
    <property type="match status" value="1"/>
</dbReference>
<dbReference type="Gene3D" id="2.40.10.10">
    <property type="entry name" value="Trypsin-like serine proteases"/>
    <property type="match status" value="2"/>
</dbReference>
<dbReference type="Proteomes" id="UP000293764">
    <property type="component" value="Unassembled WGS sequence"/>
</dbReference>
<dbReference type="OrthoDB" id="9758917at2"/>
<evidence type="ECO:0000256" key="4">
    <source>
        <dbReference type="SAM" id="MobiDB-lite"/>
    </source>
</evidence>
<keyword evidence="8" id="KW-1185">Reference proteome</keyword>
<sequence length="478" mass="47680">MTTPDQPAVPADQPDQRPDSRPSDNPFAPPSTSRYASTPATSSPGPFASATAPIAMSAPASAHRHAVSGPPPALAPAGAGTGTWGAPPPPWAVSGDPLAAPGPTDRPGRRRRPRRALSAVWIGPLLVLALGAGALGGVAADRVLGDGRLADAGLPVTVLSGGATRPPDSIAGLAARVLPSVVSIQVDSSQGTSTGSGLVLRQDGYLLTNNHVVAAGAESGARIVVLFADGTEEEATIVGRTGDYDLAVVKVERTGLVPLVLGDSDEVAVGDPVVAVGAPLGLEGTVTTGIISALNRPVSAGDATDIAFINALQTDAAINPGNSGGPLVNGAGEVIGINSAIAQPPGAGTTAAGSIGLGFAIPSNQARRTAEQLIETGQATYPVVGVLLDQGYGGEGVQVATEPQQGQEAVSSGGPADKAGIRSGDIILSIDGRPVTEPDELIVAIRAKAPGETVSLRVRTGDEPEREVRVVLDEATSE</sequence>
<dbReference type="InterPro" id="IPR001478">
    <property type="entry name" value="PDZ"/>
</dbReference>
<dbReference type="Pfam" id="PF13365">
    <property type="entry name" value="Trypsin_2"/>
    <property type="match status" value="1"/>
</dbReference>
<dbReference type="InterPro" id="IPR001940">
    <property type="entry name" value="Peptidase_S1C"/>
</dbReference>
<dbReference type="InterPro" id="IPR043504">
    <property type="entry name" value="Peptidase_S1_PA_chymotrypsin"/>
</dbReference>
<evidence type="ECO:0000256" key="3">
    <source>
        <dbReference type="ARBA" id="ARBA00022801"/>
    </source>
</evidence>
<dbReference type="CDD" id="cd06779">
    <property type="entry name" value="cpPDZ_Deg_HtrA-like"/>
    <property type="match status" value="1"/>
</dbReference>
<comment type="similarity">
    <text evidence="1">Belongs to the peptidase S1C family.</text>
</comment>
<dbReference type="InterPro" id="IPR009003">
    <property type="entry name" value="Peptidase_S1_PA"/>
</dbReference>
<dbReference type="InterPro" id="IPR041489">
    <property type="entry name" value="PDZ_6"/>
</dbReference>
<reference evidence="7 8" key="1">
    <citation type="submission" date="2019-01" db="EMBL/GenBank/DDBJ databases">
        <title>Novel species of Cellulomonas.</title>
        <authorList>
            <person name="Liu Q."/>
            <person name="Xin Y.-H."/>
        </authorList>
    </citation>
    <scope>NUCLEOTIDE SEQUENCE [LARGE SCALE GENOMIC DNA]</scope>
    <source>
        <strain evidence="7 8">HLT2-17</strain>
    </source>
</reference>
<dbReference type="AlphaFoldDB" id="A0A4Q5N1N1"/>
<dbReference type="RefSeq" id="WP_130101645.1">
    <property type="nucleotide sequence ID" value="NZ_SDWW01000009.1"/>
</dbReference>
<feature type="region of interest" description="Disordered" evidence="4">
    <location>
        <begin position="1"/>
        <end position="113"/>
    </location>
</feature>
<evidence type="ECO:0000313" key="7">
    <source>
        <dbReference type="EMBL" id="RYV52000.1"/>
    </source>
</evidence>
<evidence type="ECO:0000259" key="6">
    <source>
        <dbReference type="PROSITE" id="PS50106"/>
    </source>
</evidence>
<dbReference type="Gene3D" id="2.30.42.10">
    <property type="match status" value="1"/>
</dbReference>
<feature type="compositionally biased region" description="Polar residues" evidence="4">
    <location>
        <begin position="30"/>
        <end position="44"/>
    </location>
</feature>
<name>A0A4Q5N1N1_9MICO</name>
<dbReference type="EMBL" id="SDWW01000009">
    <property type="protein sequence ID" value="RYV52000.1"/>
    <property type="molecule type" value="Genomic_DNA"/>
</dbReference>
<accession>A0A4Q5N1N1</accession>
<dbReference type="PROSITE" id="PS50106">
    <property type="entry name" value="PDZ"/>
    <property type="match status" value="1"/>
</dbReference>
<dbReference type="PANTHER" id="PTHR43343">
    <property type="entry name" value="PEPTIDASE S12"/>
    <property type="match status" value="1"/>
</dbReference>
<evidence type="ECO:0000256" key="2">
    <source>
        <dbReference type="ARBA" id="ARBA00022670"/>
    </source>
</evidence>